<keyword evidence="4" id="KW-1185">Reference proteome</keyword>
<keyword evidence="2" id="KW-0812">Transmembrane</keyword>
<name>A0ABU8ZSB6_9MOLU</name>
<comment type="caution">
    <text evidence="3">The sequence shown here is derived from an EMBL/GenBank/DDBJ whole genome shotgun (WGS) entry which is preliminary data.</text>
</comment>
<accession>A0ABU8ZSB6</accession>
<organism evidence="3 4">
    <name type="scientific">Candidatus Phytoplasma citri</name>
    <dbReference type="NCBI Taxonomy" id="180978"/>
    <lineage>
        <taxon>Bacteria</taxon>
        <taxon>Bacillati</taxon>
        <taxon>Mycoplasmatota</taxon>
        <taxon>Mollicutes</taxon>
        <taxon>Acholeplasmatales</taxon>
        <taxon>Acholeplasmataceae</taxon>
        <taxon>Candidatus Phytoplasma</taxon>
        <taxon>16SrII (Peanut WB group)</taxon>
    </lineage>
</organism>
<feature type="transmembrane region" description="Helical" evidence="2">
    <location>
        <begin position="12"/>
        <end position="31"/>
    </location>
</feature>
<dbReference type="Proteomes" id="UP001383392">
    <property type="component" value="Unassembled WGS sequence"/>
</dbReference>
<keyword evidence="2" id="KW-0472">Membrane</keyword>
<evidence type="ECO:0000313" key="3">
    <source>
        <dbReference type="EMBL" id="MEK0309341.1"/>
    </source>
</evidence>
<feature type="coiled-coil region" evidence="1">
    <location>
        <begin position="89"/>
        <end position="220"/>
    </location>
</feature>
<keyword evidence="1" id="KW-0175">Coiled coil</keyword>
<gene>
    <name evidence="3" type="ORF">OC712_02525</name>
</gene>
<dbReference type="RefSeq" id="WP_340482636.1">
    <property type="nucleotide sequence ID" value="NZ_JAOSJG010000036.1"/>
</dbReference>
<dbReference type="EMBL" id="JAOSJG010000036">
    <property type="protein sequence ID" value="MEK0309341.1"/>
    <property type="molecule type" value="Genomic_DNA"/>
</dbReference>
<sequence>MKFIKLSKKFLIFIIILAIISFLILNNMNFFKNINISKIKNQPFQKSFLSSPNKFEKSNLSLSQLKKNNVYKLKNLKSYIISEDNNDSEKFLNDINKEEKEKIESLKKMFLSDLLEFNAINDLIKEYKNKIMEVQQQIDLVSKKITFTNEQIQKFKKIQKEIYKNIQIQKKDIQEKKSVLQTQGITIYNNQEIYKMENKIKELIEQKTEIKKEILQKLKDITLIQKKLNDINTKTHQNWELYQRLNKIAHQKKQSYIQTFLYCLEKLYIN</sequence>
<protein>
    <recommendedName>
        <fullName evidence="5">Effector</fullName>
    </recommendedName>
</protein>
<keyword evidence="2" id="KW-1133">Transmembrane helix</keyword>
<evidence type="ECO:0000313" key="4">
    <source>
        <dbReference type="Proteomes" id="UP001383392"/>
    </source>
</evidence>
<reference evidence="3 4" key="1">
    <citation type="journal article" date="2023" name="Int. J. Syst. Evol. Microbiol.">
        <title>The observation of taxonomic boundaries for the 16SrII and 16SrXXV phytoplasmas using genome-based delimitation.</title>
        <authorList>
            <person name="Rodrigues Jardim B."/>
            <person name="Tran-Nguyen L.T.T."/>
            <person name="Gambley C."/>
            <person name="Al-Sadi A.M."/>
            <person name="Al-Subhi A.M."/>
            <person name="Foissac X."/>
            <person name="Salar P."/>
            <person name="Cai H."/>
            <person name="Yang J.Y."/>
            <person name="Davis R."/>
            <person name="Jones L."/>
            <person name="Rodoni B."/>
            <person name="Constable F.E."/>
        </authorList>
    </citation>
    <scope>NUCLEOTIDE SEQUENCE [LARGE SCALE GENOMIC DNA]</scope>
    <source>
        <strain evidence="3">BAWM-OMN-P75</strain>
    </source>
</reference>
<proteinExistence type="predicted"/>
<evidence type="ECO:0008006" key="5">
    <source>
        <dbReference type="Google" id="ProtNLM"/>
    </source>
</evidence>
<evidence type="ECO:0000256" key="2">
    <source>
        <dbReference type="SAM" id="Phobius"/>
    </source>
</evidence>
<evidence type="ECO:0000256" key="1">
    <source>
        <dbReference type="SAM" id="Coils"/>
    </source>
</evidence>